<dbReference type="HOGENOM" id="CLU_2375863_0_0_1"/>
<evidence type="ECO:0000313" key="2">
    <source>
        <dbReference type="EnsemblPlants" id="LPERR11G18230.1"/>
    </source>
</evidence>
<dbReference type="Gramene" id="LPERR11G18230.1">
    <property type="protein sequence ID" value="LPERR11G18230.1"/>
    <property type="gene ID" value="LPERR11G18230"/>
</dbReference>
<feature type="compositionally biased region" description="Low complexity" evidence="1">
    <location>
        <begin position="51"/>
        <end position="64"/>
    </location>
</feature>
<sequence length="95" mass="10617">MAMAGGRRRVPIRRQPADPARRSTNPPSGRRSPSPRAPLPDPLPTPPIPRTVPLIRRQVASPSPSLTPTPPETSWGRRRRGHLDPLYEINRKIII</sequence>
<evidence type="ECO:0000256" key="1">
    <source>
        <dbReference type="SAM" id="MobiDB-lite"/>
    </source>
</evidence>
<proteinExistence type="predicted"/>
<reference evidence="3" key="2">
    <citation type="submission" date="2013-12" db="EMBL/GenBank/DDBJ databases">
        <authorList>
            <person name="Yu Y."/>
            <person name="Lee S."/>
            <person name="de Baynast K."/>
            <person name="Wissotski M."/>
            <person name="Liu L."/>
            <person name="Talag J."/>
            <person name="Goicoechea J."/>
            <person name="Angelova A."/>
            <person name="Jetty R."/>
            <person name="Kudrna D."/>
            <person name="Golser W."/>
            <person name="Rivera L."/>
            <person name="Zhang J."/>
            <person name="Wing R."/>
        </authorList>
    </citation>
    <scope>NUCLEOTIDE SEQUENCE</scope>
</reference>
<evidence type="ECO:0000313" key="3">
    <source>
        <dbReference type="Proteomes" id="UP000032180"/>
    </source>
</evidence>
<organism evidence="2 3">
    <name type="scientific">Leersia perrieri</name>
    <dbReference type="NCBI Taxonomy" id="77586"/>
    <lineage>
        <taxon>Eukaryota</taxon>
        <taxon>Viridiplantae</taxon>
        <taxon>Streptophyta</taxon>
        <taxon>Embryophyta</taxon>
        <taxon>Tracheophyta</taxon>
        <taxon>Spermatophyta</taxon>
        <taxon>Magnoliopsida</taxon>
        <taxon>Liliopsida</taxon>
        <taxon>Poales</taxon>
        <taxon>Poaceae</taxon>
        <taxon>BOP clade</taxon>
        <taxon>Oryzoideae</taxon>
        <taxon>Oryzeae</taxon>
        <taxon>Oryzinae</taxon>
        <taxon>Leersia</taxon>
    </lineage>
</organism>
<feature type="compositionally biased region" description="Basic residues" evidence="1">
    <location>
        <begin position="1"/>
        <end position="12"/>
    </location>
</feature>
<dbReference type="AlphaFoldDB" id="A0A0D9XUX5"/>
<protein>
    <submittedName>
        <fullName evidence="2">Uncharacterized protein</fullName>
    </submittedName>
</protein>
<feature type="compositionally biased region" description="Pro residues" evidence="1">
    <location>
        <begin position="35"/>
        <end position="50"/>
    </location>
</feature>
<accession>A0A0D9XUX5</accession>
<name>A0A0D9XUX5_9ORYZ</name>
<feature type="region of interest" description="Disordered" evidence="1">
    <location>
        <begin position="1"/>
        <end position="82"/>
    </location>
</feature>
<dbReference type="Proteomes" id="UP000032180">
    <property type="component" value="Chromosome 11"/>
</dbReference>
<dbReference type="EnsemblPlants" id="LPERR11G18230.1">
    <property type="protein sequence ID" value="LPERR11G18230.1"/>
    <property type="gene ID" value="LPERR11G18230"/>
</dbReference>
<feature type="compositionally biased region" description="Low complexity" evidence="1">
    <location>
        <begin position="22"/>
        <end position="34"/>
    </location>
</feature>
<keyword evidence="3" id="KW-1185">Reference proteome</keyword>
<reference evidence="2 3" key="1">
    <citation type="submission" date="2012-08" db="EMBL/GenBank/DDBJ databases">
        <title>Oryza genome evolution.</title>
        <authorList>
            <person name="Wing R.A."/>
        </authorList>
    </citation>
    <scope>NUCLEOTIDE SEQUENCE</scope>
</reference>
<reference evidence="2" key="3">
    <citation type="submission" date="2015-04" db="UniProtKB">
        <authorList>
            <consortium name="EnsemblPlants"/>
        </authorList>
    </citation>
    <scope>IDENTIFICATION</scope>
</reference>